<proteinExistence type="predicted"/>
<evidence type="ECO:0000313" key="4">
    <source>
        <dbReference type="Proteomes" id="UP000476411"/>
    </source>
</evidence>
<reference evidence="3 4" key="1">
    <citation type="submission" date="2020-01" db="EMBL/GenBank/DDBJ databases">
        <title>Complete genome sequence of Chitinophaga sp. H33E-04 isolated from quinoa roots.</title>
        <authorList>
            <person name="Weon H.-Y."/>
            <person name="Lee S.A."/>
        </authorList>
    </citation>
    <scope>NUCLEOTIDE SEQUENCE [LARGE SCALE GENOMIC DNA]</scope>
    <source>
        <strain evidence="3 4">H33E-04</strain>
    </source>
</reference>
<evidence type="ECO:0000313" key="3">
    <source>
        <dbReference type="EMBL" id="QHS63892.1"/>
    </source>
</evidence>
<feature type="signal peptide" evidence="2">
    <location>
        <begin position="1"/>
        <end position="21"/>
    </location>
</feature>
<dbReference type="Proteomes" id="UP000476411">
    <property type="component" value="Chromosome"/>
</dbReference>
<keyword evidence="2" id="KW-0732">Signal</keyword>
<sequence>MSNIRLYLIAALLMAAGRTFGQTPTLQAVTDQGRTTTNPVIVRHRDGLAFNVDPRNGNVKVHFLRPSTTDMRTLRFDCTSNDVTAGWEFYNSNTGKSLLYIRQISGFVGINTVGTPSTMYRVRLAVNGDMLAHKVKVTVNNWADFVFDSSYALPSLQEVERYVAANKHLPDIPSAEEIRIWDQELGGMQAKMLQKIEELTLHLILQEKDLSQQEQLIKNNEALLQEREKRIAGLEAKMKNQSLNL</sequence>
<dbReference type="EMBL" id="CP048113">
    <property type="protein sequence ID" value="QHS63892.1"/>
    <property type="molecule type" value="Genomic_DNA"/>
</dbReference>
<evidence type="ECO:0000256" key="2">
    <source>
        <dbReference type="SAM" id="SignalP"/>
    </source>
</evidence>
<dbReference type="RefSeq" id="WP_162335608.1">
    <property type="nucleotide sequence ID" value="NZ_CP048113.1"/>
</dbReference>
<organism evidence="3 4">
    <name type="scientific">Chitinophaga agri</name>
    <dbReference type="NCBI Taxonomy" id="2703787"/>
    <lineage>
        <taxon>Bacteria</taxon>
        <taxon>Pseudomonadati</taxon>
        <taxon>Bacteroidota</taxon>
        <taxon>Chitinophagia</taxon>
        <taxon>Chitinophagales</taxon>
        <taxon>Chitinophagaceae</taxon>
        <taxon>Chitinophaga</taxon>
    </lineage>
</organism>
<accession>A0A6B9ZNM9</accession>
<feature type="coiled-coil region" evidence="1">
    <location>
        <begin position="210"/>
        <end position="244"/>
    </location>
</feature>
<keyword evidence="4" id="KW-1185">Reference proteome</keyword>
<protein>
    <submittedName>
        <fullName evidence="3">Uncharacterized protein</fullName>
    </submittedName>
</protein>
<gene>
    <name evidence="3" type="ORF">GWR21_31225</name>
</gene>
<dbReference type="AlphaFoldDB" id="A0A6B9ZNM9"/>
<dbReference type="KEGG" id="chih:GWR21_31225"/>
<feature type="chain" id="PRO_5025536403" evidence="2">
    <location>
        <begin position="22"/>
        <end position="245"/>
    </location>
</feature>
<keyword evidence="1" id="KW-0175">Coiled coil</keyword>
<evidence type="ECO:0000256" key="1">
    <source>
        <dbReference type="SAM" id="Coils"/>
    </source>
</evidence>
<name>A0A6B9ZNM9_9BACT</name>